<dbReference type="GO" id="GO:0005778">
    <property type="term" value="C:peroxisomal membrane"/>
    <property type="evidence" value="ECO:0007669"/>
    <property type="project" value="UniProtKB-SubCell"/>
</dbReference>
<evidence type="ECO:0000256" key="9">
    <source>
        <dbReference type="ARBA" id="ARBA00046271"/>
    </source>
</evidence>
<comment type="caution">
    <text evidence="13">The sequence shown here is derived from an EMBL/GenBank/DDBJ whole genome shotgun (WGS) entry which is preliminary data.</text>
</comment>
<evidence type="ECO:0000256" key="8">
    <source>
        <dbReference type="ARBA" id="ARBA00029691"/>
    </source>
</evidence>
<keyword evidence="11" id="KW-0175">Coiled coil</keyword>
<dbReference type="PANTHER" id="PTHR23058">
    <property type="entry name" value="PEROXISOMAL MEMBRANE PROTEIN PEX14"/>
    <property type="match status" value="1"/>
</dbReference>
<evidence type="ECO:0000256" key="1">
    <source>
        <dbReference type="ARBA" id="ARBA00005443"/>
    </source>
</evidence>
<organism evidence="13 14">
    <name type="scientific">Adineta ricciae</name>
    <name type="common">Rotifer</name>
    <dbReference type="NCBI Taxonomy" id="249248"/>
    <lineage>
        <taxon>Eukaryota</taxon>
        <taxon>Metazoa</taxon>
        <taxon>Spiralia</taxon>
        <taxon>Gnathifera</taxon>
        <taxon>Rotifera</taxon>
        <taxon>Eurotatoria</taxon>
        <taxon>Bdelloidea</taxon>
        <taxon>Adinetida</taxon>
        <taxon>Adinetidae</taxon>
        <taxon>Adineta</taxon>
    </lineage>
</organism>
<dbReference type="AlphaFoldDB" id="A0A815D0U3"/>
<evidence type="ECO:0000256" key="10">
    <source>
        <dbReference type="RuleBase" id="RU367032"/>
    </source>
</evidence>
<keyword evidence="2 10" id="KW-0813">Transport</keyword>
<keyword evidence="6 10" id="KW-0576">Peroxisome</keyword>
<dbReference type="PANTHER" id="PTHR23058:SF0">
    <property type="entry name" value="PEROXISOMAL MEMBRANE PROTEIN PEX14"/>
    <property type="match status" value="1"/>
</dbReference>
<keyword evidence="4" id="KW-0811">Translocation</keyword>
<evidence type="ECO:0000256" key="2">
    <source>
        <dbReference type="ARBA" id="ARBA00022448"/>
    </source>
</evidence>
<accession>A0A815D0U3</accession>
<dbReference type="GO" id="GO:0016560">
    <property type="term" value="P:protein import into peroxisome matrix, docking"/>
    <property type="evidence" value="ECO:0007669"/>
    <property type="project" value="UniProtKB-UniRule"/>
</dbReference>
<dbReference type="Gene3D" id="1.10.10.10">
    <property type="entry name" value="Winged helix-like DNA-binding domain superfamily/Winged helix DNA-binding domain"/>
    <property type="match status" value="1"/>
</dbReference>
<dbReference type="InterPro" id="IPR025655">
    <property type="entry name" value="PEX14"/>
</dbReference>
<proteinExistence type="inferred from homology"/>
<sequence>MTDQTSMPDNVRSDMVETAVGFLQNPKIASEQMERKRVFLQKKGLTDTEINHAFQLLPSQETIEQSNPKQSSSYLYRFVKDVAIAGLLVYVIQLIKRSFRSNQSNELQETIKSLQKTIEDMQTSVVKLEQASDQLNLKIRTSNAHPSSSVINEIRQEVQLLKETFLNRSQFPTIPAVRSIASRVTNSTLTDSENDGIVIISEHDKKSDDENLPSTDY</sequence>
<evidence type="ECO:0000256" key="11">
    <source>
        <dbReference type="SAM" id="Coils"/>
    </source>
</evidence>
<evidence type="ECO:0000256" key="5">
    <source>
        <dbReference type="ARBA" id="ARBA00023136"/>
    </source>
</evidence>
<dbReference type="InterPro" id="IPR036388">
    <property type="entry name" value="WH-like_DNA-bd_sf"/>
</dbReference>
<evidence type="ECO:0000256" key="4">
    <source>
        <dbReference type="ARBA" id="ARBA00023010"/>
    </source>
</evidence>
<evidence type="ECO:0000313" key="14">
    <source>
        <dbReference type="Proteomes" id="UP000663828"/>
    </source>
</evidence>
<feature type="domain" description="Peroxisome membrane anchor protein Pex14p N-terminal" evidence="12">
    <location>
        <begin position="12"/>
        <end position="55"/>
    </location>
</feature>
<evidence type="ECO:0000313" key="13">
    <source>
        <dbReference type="EMBL" id="CAF1295039.1"/>
    </source>
</evidence>
<dbReference type="GO" id="GO:0005102">
    <property type="term" value="F:signaling receptor binding"/>
    <property type="evidence" value="ECO:0007669"/>
    <property type="project" value="TreeGrafter"/>
</dbReference>
<evidence type="ECO:0000259" key="12">
    <source>
        <dbReference type="Pfam" id="PF04695"/>
    </source>
</evidence>
<dbReference type="InterPro" id="IPR006785">
    <property type="entry name" value="Pex14_N"/>
</dbReference>
<dbReference type="Proteomes" id="UP000663828">
    <property type="component" value="Unassembled WGS sequence"/>
</dbReference>
<keyword evidence="14" id="KW-1185">Reference proteome</keyword>
<comment type="function">
    <text evidence="10">Component of the PEX13-PEX14 docking complex, a translocon channel that specifically mediates the import of peroxisomal cargo proteins bound to PEX5 receptor. The PEX13-PEX14 docking complex forms a large import pore which can be opened to a diameter of about 9 nm. Mechanistically, PEX5 receptor along with cargo proteins associates with the PEX14 subunit of the PEX13-PEX14 docking complex in the cytosol, leading to the insertion of the receptor into the organelle membrane with the concomitant translocation of the cargo into the peroxisome matrix.</text>
</comment>
<dbReference type="GO" id="GO:1990429">
    <property type="term" value="C:peroxisomal importomer complex"/>
    <property type="evidence" value="ECO:0007669"/>
    <property type="project" value="TreeGrafter"/>
</dbReference>
<comment type="similarity">
    <text evidence="1 10">Belongs to the peroxin-14 family.</text>
</comment>
<gene>
    <name evidence="13" type="ORF">XAT740_LOCUS28549</name>
</gene>
<keyword evidence="3 10" id="KW-0653">Protein transport</keyword>
<dbReference type="EMBL" id="CAJNOR010002443">
    <property type="protein sequence ID" value="CAF1295039.1"/>
    <property type="molecule type" value="Genomic_DNA"/>
</dbReference>
<name>A0A815D0U3_ADIRI</name>
<keyword evidence="5 10" id="KW-0472">Membrane</keyword>
<feature type="coiled-coil region" evidence="11">
    <location>
        <begin position="104"/>
        <end position="138"/>
    </location>
</feature>
<protein>
    <recommendedName>
        <fullName evidence="7 10">Peroxisomal membrane protein PEX14</fullName>
    </recommendedName>
    <alternativeName>
        <fullName evidence="8 10">Peroxin-14</fullName>
    </alternativeName>
</protein>
<evidence type="ECO:0000256" key="6">
    <source>
        <dbReference type="ARBA" id="ARBA00023140"/>
    </source>
</evidence>
<dbReference type="Pfam" id="PF04695">
    <property type="entry name" value="Pex14_N"/>
    <property type="match status" value="1"/>
</dbReference>
<evidence type="ECO:0000256" key="3">
    <source>
        <dbReference type="ARBA" id="ARBA00022927"/>
    </source>
</evidence>
<evidence type="ECO:0000256" key="7">
    <source>
        <dbReference type="ARBA" id="ARBA00029502"/>
    </source>
</evidence>
<reference evidence="13" key="1">
    <citation type="submission" date="2021-02" db="EMBL/GenBank/DDBJ databases">
        <authorList>
            <person name="Nowell W R."/>
        </authorList>
    </citation>
    <scope>NUCLEOTIDE SEQUENCE</scope>
</reference>
<comment type="subcellular location">
    <subcellularLocation>
        <location evidence="9 10">Peroxisome membrane</location>
    </subcellularLocation>
</comment>